<dbReference type="EMBL" id="JAACJK010000166">
    <property type="protein sequence ID" value="KAF5323631.1"/>
    <property type="molecule type" value="Genomic_DNA"/>
</dbReference>
<evidence type="ECO:0008006" key="3">
    <source>
        <dbReference type="Google" id="ProtNLM"/>
    </source>
</evidence>
<gene>
    <name evidence="1" type="ORF">D9611_005519</name>
</gene>
<dbReference type="OrthoDB" id="3256525at2759"/>
<accession>A0A8H5BI64</accession>
<name>A0A8H5BI64_9AGAR</name>
<keyword evidence="2" id="KW-1185">Reference proteome</keyword>
<sequence length="393" mass="44097">MAKDPTQTIPPEVWLEIFTHTTPAIHDRVAVDDPPFRLPGATYTDLSTKESLSRVCRHWRDLTSQQLYEEVVLADGLSALLTTLMTSDSNFGLRGNLVKRVVLPFHSTCGAPWAIAPIIAILKACAQIKALVRPSDSDRLRYSSFFDYEVEAVAFPSLLRLEWHYNDDAERSGGINSLTSVLRGAPNVRYLSISGADYPGYILLDRSPTLLSHLEVLRISTSNPHIIRVMCNSWTMPSLSKIIFDVHPQPHSLDIIFEHFGPQLRAVEFGRRPPINVEECLLLCLGRCPNLLELNCHTLWVAPLETIGNLQNHLPHRNITTIKLHNATPLLDAGETHLDLDHHSTFLASDALPSLKRVVLCGDWRVYTQTSHFKSVVEKLLRSGRTLEVCVDV</sequence>
<dbReference type="AlphaFoldDB" id="A0A8H5BI64"/>
<evidence type="ECO:0000313" key="2">
    <source>
        <dbReference type="Proteomes" id="UP000541558"/>
    </source>
</evidence>
<evidence type="ECO:0000313" key="1">
    <source>
        <dbReference type="EMBL" id="KAF5323631.1"/>
    </source>
</evidence>
<dbReference type="Proteomes" id="UP000541558">
    <property type="component" value="Unassembled WGS sequence"/>
</dbReference>
<organism evidence="1 2">
    <name type="scientific">Ephemerocybe angulata</name>
    <dbReference type="NCBI Taxonomy" id="980116"/>
    <lineage>
        <taxon>Eukaryota</taxon>
        <taxon>Fungi</taxon>
        <taxon>Dikarya</taxon>
        <taxon>Basidiomycota</taxon>
        <taxon>Agaricomycotina</taxon>
        <taxon>Agaricomycetes</taxon>
        <taxon>Agaricomycetidae</taxon>
        <taxon>Agaricales</taxon>
        <taxon>Agaricineae</taxon>
        <taxon>Psathyrellaceae</taxon>
        <taxon>Ephemerocybe</taxon>
    </lineage>
</organism>
<protein>
    <recommendedName>
        <fullName evidence="3">F-box domain-containing protein</fullName>
    </recommendedName>
</protein>
<comment type="caution">
    <text evidence="1">The sequence shown here is derived from an EMBL/GenBank/DDBJ whole genome shotgun (WGS) entry which is preliminary data.</text>
</comment>
<proteinExistence type="predicted"/>
<reference evidence="1 2" key="1">
    <citation type="journal article" date="2020" name="ISME J.">
        <title>Uncovering the hidden diversity of litter-decomposition mechanisms in mushroom-forming fungi.</title>
        <authorList>
            <person name="Floudas D."/>
            <person name="Bentzer J."/>
            <person name="Ahren D."/>
            <person name="Johansson T."/>
            <person name="Persson P."/>
            <person name="Tunlid A."/>
        </authorList>
    </citation>
    <scope>NUCLEOTIDE SEQUENCE [LARGE SCALE GENOMIC DNA]</scope>
    <source>
        <strain evidence="1 2">CBS 175.51</strain>
    </source>
</reference>
<dbReference type="Gene3D" id="1.20.1280.50">
    <property type="match status" value="1"/>
</dbReference>